<keyword evidence="7" id="KW-1185">Reference proteome</keyword>
<dbReference type="PANTHER" id="PTHR35496">
    <property type="entry name" value="2S SEED STORAGE PROTEIN 1-RELATED"/>
    <property type="match status" value="1"/>
</dbReference>
<dbReference type="PANTHER" id="PTHR35496:SF4">
    <property type="entry name" value="2S SULFUR-RICH SEED STORAGE PROTEIN 2-LIKE"/>
    <property type="match status" value="1"/>
</dbReference>
<keyword evidence="2" id="KW-0758">Storage protein</keyword>
<name>A0AAP0GGJ0_9ASTR</name>
<dbReference type="SUPFAM" id="SSF47699">
    <property type="entry name" value="Bifunctional inhibitor/lipid-transfer protein/seed storage 2S albumin"/>
    <property type="match status" value="1"/>
</dbReference>
<dbReference type="InterPro" id="IPR000617">
    <property type="entry name" value="Napin/2SS/CON"/>
</dbReference>
<evidence type="ECO:0000256" key="2">
    <source>
        <dbReference type="ARBA" id="ARBA00022761"/>
    </source>
</evidence>
<comment type="caution">
    <text evidence="6">The sequence shown here is derived from an EMBL/GenBank/DDBJ whole genome shotgun (WGS) entry which is preliminary data.</text>
</comment>
<feature type="domain" description="Bifunctional inhibitor/plant lipid transfer protein/seed storage helical" evidence="5">
    <location>
        <begin position="43"/>
        <end position="140"/>
    </location>
</feature>
<feature type="chain" id="PRO_5042836910" description="Bifunctional inhibitor/plant lipid transfer protein/seed storage helical domain-containing protein" evidence="4">
    <location>
        <begin position="26"/>
        <end position="147"/>
    </location>
</feature>
<keyword evidence="4" id="KW-0732">Signal</keyword>
<evidence type="ECO:0000259" key="5">
    <source>
        <dbReference type="SMART" id="SM00499"/>
    </source>
</evidence>
<protein>
    <recommendedName>
        <fullName evidence="5">Bifunctional inhibitor/plant lipid transfer protein/seed storage helical domain-containing protein</fullName>
    </recommendedName>
</protein>
<proteinExistence type="inferred from homology"/>
<feature type="signal peptide" evidence="4">
    <location>
        <begin position="1"/>
        <end position="25"/>
    </location>
</feature>
<evidence type="ECO:0000256" key="1">
    <source>
        <dbReference type="ARBA" id="ARBA00008262"/>
    </source>
</evidence>
<dbReference type="EMBL" id="JBCNJP010011999">
    <property type="protein sequence ID" value="KAK9048493.1"/>
    <property type="molecule type" value="Genomic_DNA"/>
</dbReference>
<dbReference type="Pfam" id="PF00234">
    <property type="entry name" value="Tryp_alpha_amyl"/>
    <property type="match status" value="1"/>
</dbReference>
<sequence>MARFSLVFAAAGLLLLVAMAAVAEASITTTAIEENARGSGSSCYQQVMDQGMLDQCTMYLMNNVRGGHQQGSRRRSSGDEQMQMCCMQLENLGQECMCSGIKMMMNQPMWSTMGMGQMMGQMMSMAQNLPTQCGLMSQSCQMRAVWY</sequence>
<dbReference type="AlphaFoldDB" id="A0AAP0GGJ0"/>
<dbReference type="InterPro" id="IPR036312">
    <property type="entry name" value="Bifun_inhib/LTP/seed_sf"/>
</dbReference>
<comment type="similarity">
    <text evidence="1">Belongs to the 2S seed storage albumins family.</text>
</comment>
<organism evidence="6 7">
    <name type="scientific">Deinandra increscens subsp. villosa</name>
    <dbReference type="NCBI Taxonomy" id="3103831"/>
    <lineage>
        <taxon>Eukaryota</taxon>
        <taxon>Viridiplantae</taxon>
        <taxon>Streptophyta</taxon>
        <taxon>Embryophyta</taxon>
        <taxon>Tracheophyta</taxon>
        <taxon>Spermatophyta</taxon>
        <taxon>Magnoliopsida</taxon>
        <taxon>eudicotyledons</taxon>
        <taxon>Gunneridae</taxon>
        <taxon>Pentapetalae</taxon>
        <taxon>asterids</taxon>
        <taxon>campanulids</taxon>
        <taxon>Asterales</taxon>
        <taxon>Asteraceae</taxon>
        <taxon>Asteroideae</taxon>
        <taxon>Heliantheae alliance</taxon>
        <taxon>Madieae</taxon>
        <taxon>Madiinae</taxon>
        <taxon>Deinandra</taxon>
    </lineage>
</organism>
<evidence type="ECO:0000313" key="6">
    <source>
        <dbReference type="EMBL" id="KAK9048493.1"/>
    </source>
</evidence>
<accession>A0AAP0GGJ0</accession>
<keyword evidence="3" id="KW-0708">Seed storage protein</keyword>
<dbReference type="Gene3D" id="1.10.110.10">
    <property type="entry name" value="Plant lipid-transfer and hydrophobic proteins"/>
    <property type="match status" value="1"/>
</dbReference>
<dbReference type="GO" id="GO:0045735">
    <property type="term" value="F:nutrient reservoir activity"/>
    <property type="evidence" value="ECO:0007669"/>
    <property type="project" value="UniProtKB-KW"/>
</dbReference>
<dbReference type="Proteomes" id="UP001408789">
    <property type="component" value="Unassembled WGS sequence"/>
</dbReference>
<dbReference type="SMART" id="SM00499">
    <property type="entry name" value="AAI"/>
    <property type="match status" value="1"/>
</dbReference>
<dbReference type="InterPro" id="IPR016140">
    <property type="entry name" value="Bifunc_inhib/LTP/seed_store"/>
</dbReference>
<evidence type="ECO:0000313" key="7">
    <source>
        <dbReference type="Proteomes" id="UP001408789"/>
    </source>
</evidence>
<evidence type="ECO:0000256" key="4">
    <source>
        <dbReference type="SAM" id="SignalP"/>
    </source>
</evidence>
<evidence type="ECO:0000256" key="3">
    <source>
        <dbReference type="ARBA" id="ARBA00023129"/>
    </source>
</evidence>
<reference evidence="6 7" key="1">
    <citation type="submission" date="2024-04" db="EMBL/GenBank/DDBJ databases">
        <title>The reference genome of an endangered Asteraceae, Deinandra increscens subsp. villosa, native to the Central Coast of California.</title>
        <authorList>
            <person name="Guilliams M."/>
            <person name="Hasenstab-Lehman K."/>
            <person name="Meyer R."/>
            <person name="Mcevoy S."/>
        </authorList>
    </citation>
    <scope>NUCLEOTIDE SEQUENCE [LARGE SCALE GENOMIC DNA]</scope>
    <source>
        <tissue evidence="6">Leaf</tissue>
    </source>
</reference>
<gene>
    <name evidence="6" type="ORF">SSX86_032542</name>
</gene>